<evidence type="ECO:0000313" key="2">
    <source>
        <dbReference type="Proteomes" id="UP000234681"/>
    </source>
</evidence>
<gene>
    <name evidence="1" type="ORF">rCG_54478</name>
</gene>
<protein>
    <submittedName>
        <fullName evidence="1">RCG54478</fullName>
    </submittedName>
</protein>
<dbReference type="Proteomes" id="UP000234681">
    <property type="component" value="Chromosome 1"/>
</dbReference>
<dbReference type="EMBL" id="CH473979">
    <property type="protein sequence ID" value="EDM08017.1"/>
    <property type="molecule type" value="Genomic_DNA"/>
</dbReference>
<evidence type="ECO:0000313" key="1">
    <source>
        <dbReference type="EMBL" id="EDM08017.1"/>
    </source>
</evidence>
<dbReference type="AlphaFoldDB" id="A6J967"/>
<proteinExistence type="predicted"/>
<sequence length="30" mass="3283">MTALLTRQVLPVSPQMALQDLWTLGTTTVP</sequence>
<reference evidence="1 2" key="1">
    <citation type="submission" date="2005-09" db="EMBL/GenBank/DDBJ databases">
        <authorList>
            <person name="Mural R.J."/>
            <person name="Li P.W."/>
            <person name="Adams M.D."/>
            <person name="Amanatides P.G."/>
            <person name="Baden-Tillson H."/>
            <person name="Barnstead M."/>
            <person name="Chin S.H."/>
            <person name="Dew I."/>
            <person name="Evans C.A."/>
            <person name="Ferriera S."/>
            <person name="Flanigan M."/>
            <person name="Fosler C."/>
            <person name="Glodek A."/>
            <person name="Gu Z."/>
            <person name="Holt R.A."/>
            <person name="Jennings D."/>
            <person name="Kraft C.L."/>
            <person name="Lu F."/>
            <person name="Nguyen T."/>
            <person name="Nusskern D.R."/>
            <person name="Pfannkoch C.M."/>
            <person name="Sitter C."/>
            <person name="Sutton G.G."/>
            <person name="Venter J.C."/>
            <person name="Wang Z."/>
            <person name="Woodage T."/>
            <person name="Zheng X.H."/>
            <person name="Zhong F."/>
        </authorList>
    </citation>
    <scope>NUCLEOTIDE SEQUENCE [LARGE SCALE GENOMIC DNA]</scope>
    <source>
        <strain>BN</strain>
        <strain evidence="2">Sprague-Dawley</strain>
    </source>
</reference>
<name>A6J967_RAT</name>
<accession>A6J967</accession>
<feature type="non-terminal residue" evidence="1">
    <location>
        <position position="30"/>
    </location>
</feature>
<organism evidence="1 2">
    <name type="scientific">Rattus norvegicus</name>
    <name type="common">Rat</name>
    <dbReference type="NCBI Taxonomy" id="10116"/>
    <lineage>
        <taxon>Eukaryota</taxon>
        <taxon>Metazoa</taxon>
        <taxon>Chordata</taxon>
        <taxon>Craniata</taxon>
        <taxon>Vertebrata</taxon>
        <taxon>Euteleostomi</taxon>
        <taxon>Mammalia</taxon>
        <taxon>Eutheria</taxon>
        <taxon>Euarchontoglires</taxon>
        <taxon>Glires</taxon>
        <taxon>Rodentia</taxon>
        <taxon>Myomorpha</taxon>
        <taxon>Muroidea</taxon>
        <taxon>Muridae</taxon>
        <taxon>Murinae</taxon>
        <taxon>Rattus</taxon>
    </lineage>
</organism>